<gene>
    <name evidence="1" type="ORF">SDC9_136230</name>
</gene>
<dbReference type="Gene3D" id="3.20.20.240">
    <property type="entry name" value="Methylmalonyl-CoA mutase"/>
    <property type="match status" value="1"/>
</dbReference>
<sequence>MLKTGLVQKKIYEHAVLEQKWVQEGKLKLIGVNLYPKLEPTKTVEEMYSEKEIKPVRLAQMFE</sequence>
<evidence type="ECO:0000313" key="1">
    <source>
        <dbReference type="EMBL" id="MPM89122.1"/>
    </source>
</evidence>
<protein>
    <submittedName>
        <fullName evidence="1">Uncharacterized protein</fullName>
    </submittedName>
</protein>
<dbReference type="SUPFAM" id="SSF51703">
    <property type="entry name" value="Cobalamin (vitamin B12)-dependent enzymes"/>
    <property type="match status" value="1"/>
</dbReference>
<organism evidence="1">
    <name type="scientific">bioreactor metagenome</name>
    <dbReference type="NCBI Taxonomy" id="1076179"/>
    <lineage>
        <taxon>unclassified sequences</taxon>
        <taxon>metagenomes</taxon>
        <taxon>ecological metagenomes</taxon>
    </lineage>
</organism>
<dbReference type="EMBL" id="VSSQ01036608">
    <property type="protein sequence ID" value="MPM89122.1"/>
    <property type="molecule type" value="Genomic_DNA"/>
</dbReference>
<reference evidence="1" key="1">
    <citation type="submission" date="2019-08" db="EMBL/GenBank/DDBJ databases">
        <authorList>
            <person name="Kucharzyk K."/>
            <person name="Murdoch R.W."/>
            <person name="Higgins S."/>
            <person name="Loffler F."/>
        </authorList>
    </citation>
    <scope>NUCLEOTIDE SEQUENCE</scope>
</reference>
<dbReference type="GO" id="GO:0031419">
    <property type="term" value="F:cobalamin binding"/>
    <property type="evidence" value="ECO:0007669"/>
    <property type="project" value="InterPro"/>
</dbReference>
<dbReference type="InterPro" id="IPR016176">
    <property type="entry name" value="Cbl-dep_enz_cat"/>
</dbReference>
<name>A0A645DKN7_9ZZZZ</name>
<accession>A0A645DKN7</accession>
<comment type="caution">
    <text evidence="1">The sequence shown here is derived from an EMBL/GenBank/DDBJ whole genome shotgun (WGS) entry which is preliminary data.</text>
</comment>
<dbReference type="GO" id="GO:0016866">
    <property type="term" value="F:intramolecular transferase activity"/>
    <property type="evidence" value="ECO:0007669"/>
    <property type="project" value="InterPro"/>
</dbReference>
<dbReference type="AlphaFoldDB" id="A0A645DKN7"/>
<proteinExistence type="predicted"/>